<evidence type="ECO:0000256" key="7">
    <source>
        <dbReference type="ARBA" id="ARBA00022842"/>
    </source>
</evidence>
<feature type="binding site" evidence="8">
    <location>
        <position position="278"/>
    </location>
    <ligand>
        <name>ATP</name>
        <dbReference type="ChEBI" id="CHEBI:30616"/>
    </ligand>
</feature>
<feature type="active site" description="Proton acceptor" evidence="8">
    <location>
        <position position="268"/>
    </location>
</feature>
<dbReference type="HAMAP" id="MF_00692">
    <property type="entry name" value="SelO"/>
    <property type="match status" value="1"/>
</dbReference>
<keyword evidence="8" id="KW-0464">Manganese</keyword>
<dbReference type="InterPro" id="IPR003846">
    <property type="entry name" value="SelO"/>
</dbReference>
<dbReference type="EMBL" id="JACSPR010000001">
    <property type="protein sequence ID" value="MBD8028790.1"/>
    <property type="molecule type" value="Genomic_DNA"/>
</dbReference>
<evidence type="ECO:0000256" key="3">
    <source>
        <dbReference type="ARBA" id="ARBA00022695"/>
    </source>
</evidence>
<keyword evidence="3 8" id="KW-0548">Nucleotidyltransferase</keyword>
<evidence type="ECO:0000256" key="8">
    <source>
        <dbReference type="HAMAP-Rule" id="MF_00692"/>
    </source>
</evidence>
<keyword evidence="2 8" id="KW-0808">Transferase</keyword>
<dbReference type="Pfam" id="PF02696">
    <property type="entry name" value="SelO"/>
    <property type="match status" value="1"/>
</dbReference>
<dbReference type="NCBIfam" id="NF000658">
    <property type="entry name" value="PRK00029.1"/>
    <property type="match status" value="1"/>
</dbReference>
<comment type="similarity">
    <text evidence="1 8">Belongs to the SELO family.</text>
</comment>
<feature type="binding site" evidence="8">
    <location>
        <position position="101"/>
    </location>
    <ligand>
        <name>ATP</name>
        <dbReference type="ChEBI" id="CHEBI:30616"/>
    </ligand>
</feature>
<comment type="catalytic activity">
    <reaction evidence="8">
        <text>L-histidyl-[protein] + UTP = N(tele)-(5'-uridylyl)-L-histidyl-[protein] + diphosphate</text>
        <dbReference type="Rhea" id="RHEA:83891"/>
        <dbReference type="Rhea" id="RHEA-COMP:9745"/>
        <dbReference type="Rhea" id="RHEA-COMP:20239"/>
        <dbReference type="ChEBI" id="CHEBI:29979"/>
        <dbReference type="ChEBI" id="CHEBI:33019"/>
        <dbReference type="ChEBI" id="CHEBI:46398"/>
        <dbReference type="ChEBI" id="CHEBI:233474"/>
    </reaction>
</comment>
<keyword evidence="6 8" id="KW-0067">ATP-binding</keyword>
<dbReference type="PANTHER" id="PTHR32057">
    <property type="entry name" value="PROTEIN ADENYLYLTRANSFERASE SELO, MITOCHONDRIAL"/>
    <property type="match status" value="1"/>
</dbReference>
<comment type="catalytic activity">
    <reaction evidence="8">
        <text>L-tyrosyl-[protein] + ATP = O-(5'-adenylyl)-L-tyrosyl-[protein] + diphosphate</text>
        <dbReference type="Rhea" id="RHEA:54288"/>
        <dbReference type="Rhea" id="RHEA-COMP:10136"/>
        <dbReference type="Rhea" id="RHEA-COMP:13846"/>
        <dbReference type="ChEBI" id="CHEBI:30616"/>
        <dbReference type="ChEBI" id="CHEBI:33019"/>
        <dbReference type="ChEBI" id="CHEBI:46858"/>
        <dbReference type="ChEBI" id="CHEBI:83624"/>
        <dbReference type="EC" id="2.7.7.108"/>
    </reaction>
</comment>
<keyword evidence="10" id="KW-1185">Reference proteome</keyword>
<evidence type="ECO:0000256" key="1">
    <source>
        <dbReference type="ARBA" id="ARBA00009747"/>
    </source>
</evidence>
<sequence>MSTPTNPERPTDHPSAPFTLEAHFAGEFPELTTPWRGEDQPEPELAVLNEDLARLLGIEPDWLRSPAGVEFLLGLNPEPTTKMVAQGYAGHQFGQFVPSLGDGRALLLGEIRGTDGVLRDIHLKGSGRTRYSRGADGRAALGPALREYLVSEAMHALGVPTTRALAVVTTGRKIQRDRVLPGAVVVRVATSHIRVGSFQYANITGGIDLTRRLADHAITRHYPQLGAQFPEPGPERYSGFFQQVMDAQAQTVARWMRLGFVHGVLNTDNTLVSGETIDYGPCAFIDRYREDAVFSSIDTYGRYKFSNQPLILGWNLARLAETIIPLFGETPDAGVDRAQELINTFTDRYNDALHRELSAGLGLDADAPETAGLIESYLELMRTHSPDATTLNRTLSEWSVESTPPTGFEDWIPRWLAVQPDLIRMQKLNPVYVPRNHLVEEALSQAVDGRWDAFTTLLSLVTDPFTRRAGMDFYEQPGPDGFEDTYMTFCGT</sequence>
<dbReference type="Proteomes" id="UP000650224">
    <property type="component" value="Unassembled WGS sequence"/>
</dbReference>
<proteinExistence type="inferred from homology"/>
<feature type="binding site" evidence="8">
    <location>
        <position position="278"/>
    </location>
    <ligand>
        <name>Mg(2+)</name>
        <dbReference type="ChEBI" id="CHEBI:18420"/>
    </ligand>
</feature>
<keyword evidence="5 8" id="KW-0547">Nucleotide-binding</keyword>
<feature type="binding site" evidence="8">
    <location>
        <position position="137"/>
    </location>
    <ligand>
        <name>ATP</name>
        <dbReference type="ChEBI" id="CHEBI:30616"/>
    </ligand>
</feature>
<name>A0A8I0LGM2_9CORY</name>
<keyword evidence="4 8" id="KW-0479">Metal-binding</keyword>
<comment type="catalytic activity">
    <reaction evidence="8">
        <text>L-tyrosyl-[protein] + UTP = O-(5'-uridylyl)-L-tyrosyl-[protein] + diphosphate</text>
        <dbReference type="Rhea" id="RHEA:83887"/>
        <dbReference type="Rhea" id="RHEA-COMP:10136"/>
        <dbReference type="Rhea" id="RHEA-COMP:20238"/>
        <dbReference type="ChEBI" id="CHEBI:33019"/>
        <dbReference type="ChEBI" id="CHEBI:46398"/>
        <dbReference type="ChEBI" id="CHEBI:46858"/>
        <dbReference type="ChEBI" id="CHEBI:90602"/>
    </reaction>
</comment>
<comment type="cofactor">
    <cofactor evidence="8">
        <name>Mg(2+)</name>
        <dbReference type="ChEBI" id="CHEBI:18420"/>
    </cofactor>
    <cofactor evidence="8">
        <name>Mn(2+)</name>
        <dbReference type="ChEBI" id="CHEBI:29035"/>
    </cofactor>
</comment>
<evidence type="ECO:0000256" key="6">
    <source>
        <dbReference type="ARBA" id="ARBA00022840"/>
    </source>
</evidence>
<dbReference type="GO" id="GO:0005524">
    <property type="term" value="F:ATP binding"/>
    <property type="evidence" value="ECO:0007669"/>
    <property type="project" value="UniProtKB-UniRule"/>
</dbReference>
<keyword evidence="7 8" id="KW-0460">Magnesium</keyword>
<evidence type="ECO:0000256" key="4">
    <source>
        <dbReference type="ARBA" id="ARBA00022723"/>
    </source>
</evidence>
<dbReference type="EC" id="2.7.7.108" evidence="8"/>
<dbReference type="GO" id="GO:0070733">
    <property type="term" value="F:AMPylase activity"/>
    <property type="evidence" value="ECO:0007669"/>
    <property type="project" value="UniProtKB-EC"/>
</dbReference>
<organism evidence="9 10">
    <name type="scientific">Corynebacterium gallinarum</name>
    <dbReference type="NCBI Taxonomy" id="2762214"/>
    <lineage>
        <taxon>Bacteria</taxon>
        <taxon>Bacillati</taxon>
        <taxon>Actinomycetota</taxon>
        <taxon>Actinomycetes</taxon>
        <taxon>Mycobacteriales</taxon>
        <taxon>Corynebacteriaceae</taxon>
        <taxon>Corynebacterium</taxon>
    </lineage>
</organism>
<feature type="binding site" evidence="8">
    <location>
        <position position="103"/>
    </location>
    <ligand>
        <name>ATP</name>
        <dbReference type="ChEBI" id="CHEBI:30616"/>
    </ligand>
</feature>
<dbReference type="RefSeq" id="WP_191732049.1">
    <property type="nucleotide sequence ID" value="NZ_JACSPR010000001.1"/>
</dbReference>
<feature type="binding site" evidence="8">
    <location>
        <position position="187"/>
    </location>
    <ligand>
        <name>ATP</name>
        <dbReference type="ChEBI" id="CHEBI:30616"/>
    </ligand>
</feature>
<dbReference type="AlphaFoldDB" id="A0A8I0LGM2"/>
<dbReference type="GO" id="GO:0000287">
    <property type="term" value="F:magnesium ion binding"/>
    <property type="evidence" value="ECO:0007669"/>
    <property type="project" value="UniProtKB-UniRule"/>
</dbReference>
<evidence type="ECO:0000256" key="2">
    <source>
        <dbReference type="ARBA" id="ARBA00022679"/>
    </source>
</evidence>
<feature type="binding site" evidence="8">
    <location>
        <position position="269"/>
    </location>
    <ligand>
        <name>Mg(2+)</name>
        <dbReference type="ChEBI" id="CHEBI:18420"/>
    </ligand>
</feature>
<protein>
    <recommendedName>
        <fullName evidence="8">Protein nucleotidyltransferase YdiU</fullName>
        <ecNumber evidence="8">2.7.7.-</ecNumber>
    </recommendedName>
    <alternativeName>
        <fullName evidence="8">Protein adenylyltransferase YdiU</fullName>
        <ecNumber evidence="8">2.7.7.108</ecNumber>
    </alternativeName>
    <alternativeName>
        <fullName evidence="8">Protein uridylyltransferase YdiU</fullName>
        <ecNumber evidence="8">2.7.7.-</ecNumber>
    </alternativeName>
</protein>
<dbReference type="PANTHER" id="PTHR32057:SF14">
    <property type="entry name" value="PROTEIN ADENYLYLTRANSFERASE SELO, MITOCHONDRIAL"/>
    <property type="match status" value="1"/>
</dbReference>
<gene>
    <name evidence="8" type="primary">ydiU</name>
    <name evidence="8" type="synonym">selO</name>
    <name evidence="9" type="ORF">H9627_00365</name>
</gene>
<feature type="binding site" evidence="8">
    <location>
        <position position="124"/>
    </location>
    <ligand>
        <name>ATP</name>
        <dbReference type="ChEBI" id="CHEBI:30616"/>
    </ligand>
</feature>
<dbReference type="GO" id="GO:0030145">
    <property type="term" value="F:manganese ion binding"/>
    <property type="evidence" value="ECO:0007669"/>
    <property type="project" value="UniProtKB-UniRule"/>
</dbReference>
<feature type="binding site" evidence="8">
    <location>
        <position position="194"/>
    </location>
    <ligand>
        <name>ATP</name>
        <dbReference type="ChEBI" id="CHEBI:30616"/>
    </ligand>
</feature>
<evidence type="ECO:0000313" key="10">
    <source>
        <dbReference type="Proteomes" id="UP000650224"/>
    </source>
</evidence>
<accession>A0A8I0LGM2</accession>
<comment type="caution">
    <text evidence="9">The sequence shown here is derived from an EMBL/GenBank/DDBJ whole genome shotgun (WGS) entry which is preliminary data.</text>
</comment>
<feature type="binding site" evidence="8">
    <location>
        <position position="136"/>
    </location>
    <ligand>
        <name>ATP</name>
        <dbReference type="ChEBI" id="CHEBI:30616"/>
    </ligand>
</feature>
<evidence type="ECO:0000313" key="9">
    <source>
        <dbReference type="EMBL" id="MBD8028790.1"/>
    </source>
</evidence>
<reference evidence="9 10" key="1">
    <citation type="submission" date="2020-08" db="EMBL/GenBank/DDBJ databases">
        <title>A Genomic Blueprint of the Chicken Gut Microbiome.</title>
        <authorList>
            <person name="Gilroy R."/>
            <person name="Ravi A."/>
            <person name="Getino M."/>
            <person name="Pursley I."/>
            <person name="Horton D.L."/>
            <person name="Alikhan N.-F."/>
            <person name="Baker D."/>
            <person name="Gharbi K."/>
            <person name="Hall N."/>
            <person name="Watson M."/>
            <person name="Adriaenssens E.M."/>
            <person name="Foster-Nyarko E."/>
            <person name="Jarju S."/>
            <person name="Secka A."/>
            <person name="Antonio M."/>
            <person name="Oren A."/>
            <person name="Chaudhuri R."/>
            <person name="La Ragione R.M."/>
            <person name="Hildebrand F."/>
            <person name="Pallen M.J."/>
        </authorList>
    </citation>
    <scope>NUCLEOTIDE SEQUENCE [LARGE SCALE GENOMIC DNA]</scope>
    <source>
        <strain evidence="9 10">Sa1YVA5</strain>
    </source>
</reference>
<comment type="function">
    <text evidence="8">Nucleotidyltransferase involved in the post-translational modification of proteins. It can catalyze the addition of adenosine monophosphate (AMP) or uridine monophosphate (UMP) to a protein, resulting in modifications known as AMPylation and UMPylation.</text>
</comment>
<comment type="catalytic activity">
    <reaction evidence="8">
        <text>L-threonyl-[protein] + ATP = 3-O-(5'-adenylyl)-L-threonyl-[protein] + diphosphate</text>
        <dbReference type="Rhea" id="RHEA:54292"/>
        <dbReference type="Rhea" id="RHEA-COMP:11060"/>
        <dbReference type="Rhea" id="RHEA-COMP:13847"/>
        <dbReference type="ChEBI" id="CHEBI:30013"/>
        <dbReference type="ChEBI" id="CHEBI:30616"/>
        <dbReference type="ChEBI" id="CHEBI:33019"/>
        <dbReference type="ChEBI" id="CHEBI:138113"/>
        <dbReference type="EC" id="2.7.7.108"/>
    </reaction>
</comment>
<comment type="catalytic activity">
    <reaction evidence="8">
        <text>L-seryl-[protein] + UTP = O-(5'-uridylyl)-L-seryl-[protein] + diphosphate</text>
        <dbReference type="Rhea" id="RHEA:64604"/>
        <dbReference type="Rhea" id="RHEA-COMP:9863"/>
        <dbReference type="Rhea" id="RHEA-COMP:16635"/>
        <dbReference type="ChEBI" id="CHEBI:29999"/>
        <dbReference type="ChEBI" id="CHEBI:33019"/>
        <dbReference type="ChEBI" id="CHEBI:46398"/>
        <dbReference type="ChEBI" id="CHEBI:156051"/>
    </reaction>
</comment>
<feature type="binding site" evidence="8">
    <location>
        <position position="104"/>
    </location>
    <ligand>
        <name>ATP</name>
        <dbReference type="ChEBI" id="CHEBI:30616"/>
    </ligand>
</feature>
<evidence type="ECO:0000256" key="5">
    <source>
        <dbReference type="ARBA" id="ARBA00022741"/>
    </source>
</evidence>
<dbReference type="EC" id="2.7.7.-" evidence="8"/>
<comment type="catalytic activity">
    <reaction evidence="8">
        <text>L-seryl-[protein] + ATP = 3-O-(5'-adenylyl)-L-seryl-[protein] + diphosphate</text>
        <dbReference type="Rhea" id="RHEA:58120"/>
        <dbReference type="Rhea" id="RHEA-COMP:9863"/>
        <dbReference type="Rhea" id="RHEA-COMP:15073"/>
        <dbReference type="ChEBI" id="CHEBI:29999"/>
        <dbReference type="ChEBI" id="CHEBI:30616"/>
        <dbReference type="ChEBI" id="CHEBI:33019"/>
        <dbReference type="ChEBI" id="CHEBI:142516"/>
        <dbReference type="EC" id="2.7.7.108"/>
    </reaction>
</comment>